<accession>A0AAN8HFK0</accession>
<name>A0AAN8HFK0_9TELE</name>
<sequence length="67" mass="7259">MCTQSDTCFLGILALSLSAAFLSARHPGQSHRHVQNILSSKRYIGVSASEGSRGRSTSEFLMDELSD</sequence>
<comment type="caution">
    <text evidence="2">The sequence shown here is derived from an EMBL/GenBank/DDBJ whole genome shotgun (WGS) entry which is preliminary data.</text>
</comment>
<dbReference type="AlphaFoldDB" id="A0AAN8HFK0"/>
<gene>
    <name evidence="2" type="ORF">CesoFtcFv8_004378</name>
</gene>
<keyword evidence="1" id="KW-0732">Signal</keyword>
<evidence type="ECO:0000313" key="2">
    <source>
        <dbReference type="EMBL" id="KAK5910554.1"/>
    </source>
</evidence>
<feature type="signal peptide" evidence="1">
    <location>
        <begin position="1"/>
        <end position="24"/>
    </location>
</feature>
<organism evidence="2 3">
    <name type="scientific">Champsocephalus esox</name>
    <name type="common">pike icefish</name>
    <dbReference type="NCBI Taxonomy" id="159716"/>
    <lineage>
        <taxon>Eukaryota</taxon>
        <taxon>Metazoa</taxon>
        <taxon>Chordata</taxon>
        <taxon>Craniata</taxon>
        <taxon>Vertebrata</taxon>
        <taxon>Euteleostomi</taxon>
        <taxon>Actinopterygii</taxon>
        <taxon>Neopterygii</taxon>
        <taxon>Teleostei</taxon>
        <taxon>Neoteleostei</taxon>
        <taxon>Acanthomorphata</taxon>
        <taxon>Eupercaria</taxon>
        <taxon>Perciformes</taxon>
        <taxon>Notothenioidei</taxon>
        <taxon>Channichthyidae</taxon>
        <taxon>Champsocephalus</taxon>
    </lineage>
</organism>
<evidence type="ECO:0000256" key="1">
    <source>
        <dbReference type="SAM" id="SignalP"/>
    </source>
</evidence>
<protein>
    <submittedName>
        <fullName evidence="2">Uncharacterized protein</fullName>
    </submittedName>
</protein>
<evidence type="ECO:0000313" key="3">
    <source>
        <dbReference type="Proteomes" id="UP001335648"/>
    </source>
</evidence>
<feature type="chain" id="PRO_5042853397" evidence="1">
    <location>
        <begin position="25"/>
        <end position="67"/>
    </location>
</feature>
<keyword evidence="3" id="KW-1185">Reference proteome</keyword>
<dbReference type="EMBL" id="JAULUE010002048">
    <property type="protein sequence ID" value="KAK5910554.1"/>
    <property type="molecule type" value="Genomic_DNA"/>
</dbReference>
<dbReference type="Proteomes" id="UP001335648">
    <property type="component" value="Unassembled WGS sequence"/>
</dbReference>
<reference evidence="2 3" key="1">
    <citation type="journal article" date="2023" name="Mol. Biol. Evol.">
        <title>Genomics of Secondarily Temperate Adaptation in the Only Non-Antarctic Icefish.</title>
        <authorList>
            <person name="Rivera-Colon A.G."/>
            <person name="Rayamajhi N."/>
            <person name="Minhas B.F."/>
            <person name="Madrigal G."/>
            <person name="Bilyk K.T."/>
            <person name="Yoon V."/>
            <person name="Hune M."/>
            <person name="Gregory S."/>
            <person name="Cheng C.H.C."/>
            <person name="Catchen J.M."/>
        </authorList>
    </citation>
    <scope>NUCLEOTIDE SEQUENCE [LARGE SCALE GENOMIC DNA]</scope>
    <source>
        <strain evidence="2">JC2023a</strain>
    </source>
</reference>
<proteinExistence type="predicted"/>